<dbReference type="EMBL" id="CM046388">
    <property type="protein sequence ID" value="KAI8574087.1"/>
    <property type="molecule type" value="Genomic_DNA"/>
</dbReference>
<comment type="caution">
    <text evidence="1">The sequence shown here is derived from an EMBL/GenBank/DDBJ whole genome shotgun (WGS) entry which is preliminary data.</text>
</comment>
<keyword evidence="2" id="KW-1185">Reference proteome</keyword>
<name>A0ACC0Q7P1_RHOML</name>
<proteinExistence type="predicted"/>
<reference evidence="1" key="1">
    <citation type="submission" date="2022-02" db="EMBL/GenBank/DDBJ databases">
        <title>Plant Genome Project.</title>
        <authorList>
            <person name="Zhang R.-G."/>
        </authorList>
    </citation>
    <scope>NUCLEOTIDE SEQUENCE</scope>
    <source>
        <strain evidence="1">AT1</strain>
    </source>
</reference>
<sequence>MGRRNWRRAIPKDGKKKKLGSSISETLISCEERRGKEDDETGVTKEGKGGFFACYLLTSLSPRHKGRTYIGFTVNPRRRIRQHNGEIGSGASRTKSRRPWEMVFCIYGFPTHVSALQFEWAWQHPRESLAVREAAATLKSLTGLANKIRLGYKMLTLPAWENLKLTVNFFSTKYTKHSAGCPSLPKHMRVQVCSLDELPCYTGIGHNNIFEDEDERHDDETCKTMSSENRSRSEGSTVAEFEDEDERHDDEMCKTMSSENGCRSEGSTVAEFGDWRRTIEETTCNQNGVGKQETIGRRQSGDLLSSTEGDRPHPLFTAPTPVHESSSVTTSSFSESEGSKNRETVILIEENNEVELGRLVRAVDYDEPSILTSVFPCEADVIDLLSPSPVYRIRIGSKKRKVSDVGPETIDLTKSPIFI</sequence>
<accession>A0ACC0Q7P1</accession>
<evidence type="ECO:0000313" key="1">
    <source>
        <dbReference type="EMBL" id="KAI8574087.1"/>
    </source>
</evidence>
<gene>
    <name evidence="1" type="ORF">RHMOL_Rhmol01G0327500</name>
</gene>
<protein>
    <submittedName>
        <fullName evidence="1">Uncharacterized protein</fullName>
    </submittedName>
</protein>
<dbReference type="Proteomes" id="UP001062846">
    <property type="component" value="Chromosome 1"/>
</dbReference>
<evidence type="ECO:0000313" key="2">
    <source>
        <dbReference type="Proteomes" id="UP001062846"/>
    </source>
</evidence>
<organism evidence="1 2">
    <name type="scientific">Rhododendron molle</name>
    <name type="common">Chinese azalea</name>
    <name type="synonym">Azalea mollis</name>
    <dbReference type="NCBI Taxonomy" id="49168"/>
    <lineage>
        <taxon>Eukaryota</taxon>
        <taxon>Viridiplantae</taxon>
        <taxon>Streptophyta</taxon>
        <taxon>Embryophyta</taxon>
        <taxon>Tracheophyta</taxon>
        <taxon>Spermatophyta</taxon>
        <taxon>Magnoliopsida</taxon>
        <taxon>eudicotyledons</taxon>
        <taxon>Gunneridae</taxon>
        <taxon>Pentapetalae</taxon>
        <taxon>asterids</taxon>
        <taxon>Ericales</taxon>
        <taxon>Ericaceae</taxon>
        <taxon>Ericoideae</taxon>
        <taxon>Rhodoreae</taxon>
        <taxon>Rhododendron</taxon>
    </lineage>
</organism>